<evidence type="ECO:0000313" key="4">
    <source>
        <dbReference type="Proteomes" id="UP000327044"/>
    </source>
</evidence>
<dbReference type="InterPro" id="IPR004875">
    <property type="entry name" value="DDE_SF_endonuclease_dom"/>
</dbReference>
<accession>A0A5N4B0L0</accession>
<feature type="domain" description="DDE-1" evidence="2">
    <location>
        <begin position="9"/>
        <end position="127"/>
    </location>
</feature>
<name>A0A5N4B0L0_PHOPY</name>
<feature type="region of interest" description="Disordered" evidence="1">
    <location>
        <begin position="185"/>
        <end position="206"/>
    </location>
</feature>
<comment type="caution">
    <text evidence="3">The sequence shown here is derived from an EMBL/GenBank/DDBJ whole genome shotgun (WGS) entry which is preliminary data.</text>
</comment>
<proteinExistence type="predicted"/>
<dbReference type="PANTHER" id="PTHR19303:SF71">
    <property type="entry name" value="ZINC FINGER PHD-TYPE DOMAIN-CONTAINING PROTEIN"/>
    <property type="match status" value="1"/>
</dbReference>
<sequence>MRQVYMYVPPMLVFPRKNMKSELLDGAPPGTIAKCHPSGWIQQDLFTAWFHHFIKHVKPCVDDQVVLILDGHYSHTRNIDIINIARENYIHIVCLPPQSTHKLQPLDVAFMSPFKTYYAQAIERWLKHNPGRLVTAYQIAELMGESYLRAASVEVAVNGFRKCGIFPVNRHMFRDDDFAIHAQRERTPPPSQEESDNENIAPNCPTPQTISTGTELFFHSYHKQRKTGFYCTNNRISI</sequence>
<evidence type="ECO:0000256" key="1">
    <source>
        <dbReference type="SAM" id="MobiDB-lite"/>
    </source>
</evidence>
<dbReference type="GO" id="GO:0003677">
    <property type="term" value="F:DNA binding"/>
    <property type="evidence" value="ECO:0007669"/>
    <property type="project" value="TreeGrafter"/>
</dbReference>
<dbReference type="Proteomes" id="UP000327044">
    <property type="component" value="Unassembled WGS sequence"/>
</dbReference>
<dbReference type="Pfam" id="PF03184">
    <property type="entry name" value="DDE_1"/>
    <property type="match status" value="1"/>
</dbReference>
<evidence type="ECO:0000259" key="2">
    <source>
        <dbReference type="Pfam" id="PF03184"/>
    </source>
</evidence>
<organism evidence="3 4">
    <name type="scientific">Photinus pyralis</name>
    <name type="common">Common eastern firefly</name>
    <name type="synonym">Lampyris pyralis</name>
    <dbReference type="NCBI Taxonomy" id="7054"/>
    <lineage>
        <taxon>Eukaryota</taxon>
        <taxon>Metazoa</taxon>
        <taxon>Ecdysozoa</taxon>
        <taxon>Arthropoda</taxon>
        <taxon>Hexapoda</taxon>
        <taxon>Insecta</taxon>
        <taxon>Pterygota</taxon>
        <taxon>Neoptera</taxon>
        <taxon>Endopterygota</taxon>
        <taxon>Coleoptera</taxon>
        <taxon>Polyphaga</taxon>
        <taxon>Elateriformia</taxon>
        <taxon>Elateroidea</taxon>
        <taxon>Lampyridae</taxon>
        <taxon>Lampyrinae</taxon>
        <taxon>Photinus</taxon>
    </lineage>
</organism>
<dbReference type="EMBL" id="VVIM01000001">
    <property type="protein sequence ID" value="KAB0803141.1"/>
    <property type="molecule type" value="Genomic_DNA"/>
</dbReference>
<protein>
    <recommendedName>
        <fullName evidence="2">DDE-1 domain-containing protein</fullName>
    </recommendedName>
</protein>
<dbReference type="AlphaFoldDB" id="A0A5N4B0L0"/>
<dbReference type="InterPro" id="IPR050863">
    <property type="entry name" value="CenT-Element_Derived"/>
</dbReference>
<reference evidence="3 4" key="1">
    <citation type="journal article" date="2018" name="Elife">
        <title>Firefly genomes illuminate parallel origins of bioluminescence in beetles.</title>
        <authorList>
            <person name="Fallon T.R."/>
            <person name="Lower S.E."/>
            <person name="Chang C.H."/>
            <person name="Bessho-Uehara M."/>
            <person name="Martin G.J."/>
            <person name="Bewick A.J."/>
            <person name="Behringer M."/>
            <person name="Debat H.J."/>
            <person name="Wong I."/>
            <person name="Day J.C."/>
            <person name="Suvorov A."/>
            <person name="Silva C.J."/>
            <person name="Stanger-Hall K.F."/>
            <person name="Hall D.W."/>
            <person name="Schmitz R.J."/>
            <person name="Nelson D.R."/>
            <person name="Lewis S.M."/>
            <person name="Shigenobu S."/>
            <person name="Bybee S.M."/>
            <person name="Larracuente A.M."/>
            <person name="Oba Y."/>
            <person name="Weng J.K."/>
        </authorList>
    </citation>
    <scope>NUCLEOTIDE SEQUENCE [LARGE SCALE GENOMIC DNA]</scope>
    <source>
        <strain evidence="3">1611_PpyrPB1</strain>
        <tissue evidence="3">Whole body</tissue>
    </source>
</reference>
<keyword evidence="4" id="KW-1185">Reference proteome</keyword>
<evidence type="ECO:0000313" key="3">
    <source>
        <dbReference type="EMBL" id="KAB0803141.1"/>
    </source>
</evidence>
<dbReference type="PANTHER" id="PTHR19303">
    <property type="entry name" value="TRANSPOSON"/>
    <property type="match status" value="1"/>
</dbReference>
<dbReference type="InParanoid" id="A0A5N4B0L0"/>
<dbReference type="GO" id="GO:0005634">
    <property type="term" value="C:nucleus"/>
    <property type="evidence" value="ECO:0007669"/>
    <property type="project" value="TreeGrafter"/>
</dbReference>
<gene>
    <name evidence="3" type="ORF">PPYR_00111</name>
</gene>